<protein>
    <submittedName>
        <fullName evidence="1">Uncharacterized protein</fullName>
    </submittedName>
</protein>
<accession>A0A699VYC5</accession>
<dbReference type="EMBL" id="BKCJ011499297">
    <property type="protein sequence ID" value="GFD38356.1"/>
    <property type="molecule type" value="Genomic_DNA"/>
</dbReference>
<evidence type="ECO:0000313" key="1">
    <source>
        <dbReference type="EMBL" id="GFD38356.1"/>
    </source>
</evidence>
<feature type="non-terminal residue" evidence="1">
    <location>
        <position position="130"/>
    </location>
</feature>
<reference evidence="1" key="1">
    <citation type="journal article" date="2019" name="Sci. Rep.">
        <title>Draft genome of Tanacetum cinerariifolium, the natural source of mosquito coil.</title>
        <authorList>
            <person name="Yamashiro T."/>
            <person name="Shiraishi A."/>
            <person name="Satake H."/>
            <person name="Nakayama K."/>
        </authorList>
    </citation>
    <scope>NUCLEOTIDE SEQUENCE</scope>
</reference>
<sequence>MQQLVGLVLVDVVVLVVVEHRQQHVEVREHVLQAQAIVAQVQGIVLAITPLGLGGVEGVGLGFDLVAQRLEEAAGPVGTGGRHYGHGHGQRQGLGGQRGAVFAGAVHGRAKGFAQGHAHEGRGHVGAVVH</sequence>
<dbReference type="AlphaFoldDB" id="A0A699VYC5"/>
<gene>
    <name evidence="1" type="ORF">Tci_910325</name>
</gene>
<comment type="caution">
    <text evidence="1">The sequence shown here is derived from an EMBL/GenBank/DDBJ whole genome shotgun (WGS) entry which is preliminary data.</text>
</comment>
<proteinExistence type="predicted"/>
<name>A0A699VYC5_TANCI</name>
<organism evidence="1">
    <name type="scientific">Tanacetum cinerariifolium</name>
    <name type="common">Dalmatian daisy</name>
    <name type="synonym">Chrysanthemum cinerariifolium</name>
    <dbReference type="NCBI Taxonomy" id="118510"/>
    <lineage>
        <taxon>Eukaryota</taxon>
        <taxon>Viridiplantae</taxon>
        <taxon>Streptophyta</taxon>
        <taxon>Embryophyta</taxon>
        <taxon>Tracheophyta</taxon>
        <taxon>Spermatophyta</taxon>
        <taxon>Magnoliopsida</taxon>
        <taxon>eudicotyledons</taxon>
        <taxon>Gunneridae</taxon>
        <taxon>Pentapetalae</taxon>
        <taxon>asterids</taxon>
        <taxon>campanulids</taxon>
        <taxon>Asterales</taxon>
        <taxon>Asteraceae</taxon>
        <taxon>Asteroideae</taxon>
        <taxon>Anthemideae</taxon>
        <taxon>Anthemidinae</taxon>
        <taxon>Tanacetum</taxon>
    </lineage>
</organism>